<comment type="caution">
    <text evidence="3">The sequence shown here is derived from an EMBL/GenBank/DDBJ whole genome shotgun (WGS) entry which is preliminary data.</text>
</comment>
<evidence type="ECO:0000256" key="1">
    <source>
        <dbReference type="SAM" id="MobiDB-lite"/>
    </source>
</evidence>
<dbReference type="InterPro" id="IPR036312">
    <property type="entry name" value="Bifun_inhib/LTP/seed_sf"/>
</dbReference>
<dbReference type="InterPro" id="IPR016140">
    <property type="entry name" value="Bifunc_inhib/LTP/seed_store"/>
</dbReference>
<sequence>MGVRGRVLRSEISLSINISTARNGDGYSTRVFLCRRERGTVDARLRCEPSAVCRGSLGGGGGGVVVAQQHCLFLPDGVFRRGRRGRSAAGGKGLRVFRWGRCRLSGYFVETLVVGDKLGVLPHTIRVSLEGELFAVDATNNNIVRITPPLSQCNSPVPFTSEDGKPADARFYRPKGAAMDDKGNVYVADISNMAIRKITESGVTTIAGGKSNIAGYRDGPSEDAKFSNDFDVIYVGRTCSLLVVDRGNAALRQISLQQEDCQYQYTSVSTSGYLKLPSDTRKKKVDNRQEKSPAADTSLQHQCTDATSSLTPCMDYGSGSSDRPNSDCCDTVRNIRGTNPVCLCYAVQQTHNCSSPWSALGLKVERLLMLPGACNLDNSNASNCNARDPIEGYDYLSSLISFFTKFRNYCVSSSASEEKHLEEERAEKDKKRRVEALSVFSEMIETDHMMDSYWSDLISHNRPTKIEVEVHAPAQRKKRKTSRQTSALISVPVVQATEHIQIGIACPTMKQVLSSDRPIISVNAKIVDRCMPTALVLNFNKSSPLPSEVDLIRIFCRYGPIVEVATEVQQESNSVKLIFKRLTDAEMAFSSARKYGWFGPSLLSYHLRYLSSTPDTFADIQQSDNYAALPEHSNLETPDLEDGIRAFKNSFTNLKYSRVEIDEVRFEWAECMLDYI</sequence>
<protein>
    <recommendedName>
        <fullName evidence="2">Bifunctional inhibitor/plant lipid transfer protein/seed storage helical domain-containing protein</fullName>
    </recommendedName>
</protein>
<dbReference type="PANTHER" id="PTHR13833">
    <property type="match status" value="1"/>
</dbReference>
<dbReference type="CDD" id="cd00010">
    <property type="entry name" value="AAI_LTSS"/>
    <property type="match status" value="1"/>
</dbReference>
<name>A0A8J5HVP9_ZINOF</name>
<dbReference type="PANTHER" id="PTHR13833:SF73">
    <property type="entry name" value="NHL DOMAIN-CONTAINING PROTEIN"/>
    <property type="match status" value="1"/>
</dbReference>
<dbReference type="Pfam" id="PF14368">
    <property type="entry name" value="LTP_2"/>
    <property type="match status" value="1"/>
</dbReference>
<keyword evidence="4" id="KW-1185">Reference proteome</keyword>
<dbReference type="Gene3D" id="1.10.110.10">
    <property type="entry name" value="Plant lipid-transfer and hydrophobic proteins"/>
    <property type="match status" value="1"/>
</dbReference>
<dbReference type="EMBL" id="JACMSC010000002">
    <property type="protein sequence ID" value="KAG6532697.1"/>
    <property type="molecule type" value="Genomic_DNA"/>
</dbReference>
<dbReference type="AlphaFoldDB" id="A0A8J5HVP9"/>
<dbReference type="SUPFAM" id="SSF47699">
    <property type="entry name" value="Bifunctional inhibitor/lipid-transfer protein/seed storage 2S albumin"/>
    <property type="match status" value="1"/>
</dbReference>
<organism evidence="3 4">
    <name type="scientific">Zingiber officinale</name>
    <name type="common">Ginger</name>
    <name type="synonym">Amomum zingiber</name>
    <dbReference type="NCBI Taxonomy" id="94328"/>
    <lineage>
        <taxon>Eukaryota</taxon>
        <taxon>Viridiplantae</taxon>
        <taxon>Streptophyta</taxon>
        <taxon>Embryophyta</taxon>
        <taxon>Tracheophyta</taxon>
        <taxon>Spermatophyta</taxon>
        <taxon>Magnoliopsida</taxon>
        <taxon>Liliopsida</taxon>
        <taxon>Zingiberales</taxon>
        <taxon>Zingiberaceae</taxon>
        <taxon>Zingiber</taxon>
    </lineage>
</organism>
<proteinExistence type="predicted"/>
<reference evidence="3 4" key="1">
    <citation type="submission" date="2020-08" db="EMBL/GenBank/DDBJ databases">
        <title>Plant Genome Project.</title>
        <authorList>
            <person name="Zhang R.-G."/>
        </authorList>
    </citation>
    <scope>NUCLEOTIDE SEQUENCE [LARGE SCALE GENOMIC DNA]</scope>
    <source>
        <tissue evidence="3">Rhizome</tissue>
    </source>
</reference>
<dbReference type="Proteomes" id="UP000734854">
    <property type="component" value="Unassembled WGS sequence"/>
</dbReference>
<dbReference type="SUPFAM" id="SSF101898">
    <property type="entry name" value="NHL repeat"/>
    <property type="match status" value="1"/>
</dbReference>
<dbReference type="Gene3D" id="2.120.10.30">
    <property type="entry name" value="TolB, C-terminal domain"/>
    <property type="match status" value="1"/>
</dbReference>
<dbReference type="InterPro" id="IPR011042">
    <property type="entry name" value="6-blade_b-propeller_TolB-like"/>
</dbReference>
<evidence type="ECO:0000259" key="2">
    <source>
        <dbReference type="SMART" id="SM00499"/>
    </source>
</evidence>
<gene>
    <name evidence="3" type="ORF">ZIOFF_006547</name>
</gene>
<dbReference type="SMART" id="SM00499">
    <property type="entry name" value="AAI"/>
    <property type="match status" value="1"/>
</dbReference>
<evidence type="ECO:0000313" key="3">
    <source>
        <dbReference type="EMBL" id="KAG6532697.1"/>
    </source>
</evidence>
<feature type="domain" description="Bifunctional inhibitor/plant lipid transfer protein/seed storage helical" evidence="2">
    <location>
        <begin position="303"/>
        <end position="384"/>
    </location>
</feature>
<feature type="region of interest" description="Disordered" evidence="1">
    <location>
        <begin position="277"/>
        <end position="301"/>
    </location>
</feature>
<accession>A0A8J5HVP9</accession>
<evidence type="ECO:0000313" key="4">
    <source>
        <dbReference type="Proteomes" id="UP000734854"/>
    </source>
</evidence>